<reference evidence="1 2" key="1">
    <citation type="journal article" date="2022" name="Hortic Res">
        <title>A haplotype resolved chromosomal level avocado genome allows analysis of novel avocado genes.</title>
        <authorList>
            <person name="Nath O."/>
            <person name="Fletcher S.J."/>
            <person name="Hayward A."/>
            <person name="Shaw L.M."/>
            <person name="Masouleh A.K."/>
            <person name="Furtado A."/>
            <person name="Henry R.J."/>
            <person name="Mitter N."/>
        </authorList>
    </citation>
    <scope>NUCLEOTIDE SEQUENCE [LARGE SCALE GENOMIC DNA]</scope>
    <source>
        <strain evidence="2">cv. Hass</strain>
    </source>
</reference>
<dbReference type="EMBL" id="CM056812">
    <property type="protein sequence ID" value="KAJ8616881.1"/>
    <property type="molecule type" value="Genomic_DNA"/>
</dbReference>
<name>A0ACC2K7A0_PERAE</name>
<protein>
    <submittedName>
        <fullName evidence="1">Uncharacterized protein</fullName>
    </submittedName>
</protein>
<keyword evidence="2" id="KW-1185">Reference proteome</keyword>
<dbReference type="Proteomes" id="UP001234297">
    <property type="component" value="Chromosome 4"/>
</dbReference>
<accession>A0ACC2K7A0</accession>
<gene>
    <name evidence="1" type="ORF">MRB53_013067</name>
</gene>
<organism evidence="1 2">
    <name type="scientific">Persea americana</name>
    <name type="common">Avocado</name>
    <dbReference type="NCBI Taxonomy" id="3435"/>
    <lineage>
        <taxon>Eukaryota</taxon>
        <taxon>Viridiplantae</taxon>
        <taxon>Streptophyta</taxon>
        <taxon>Embryophyta</taxon>
        <taxon>Tracheophyta</taxon>
        <taxon>Spermatophyta</taxon>
        <taxon>Magnoliopsida</taxon>
        <taxon>Magnoliidae</taxon>
        <taxon>Laurales</taxon>
        <taxon>Lauraceae</taxon>
        <taxon>Persea</taxon>
    </lineage>
</organism>
<proteinExistence type="predicted"/>
<sequence>MGREEEEEEEEGGKGLVSKKAEKKEAVKAEKAMRRRQHEGGSFAHASRSSEADPLAEKYGEMPLSYAQSKEVTGWRWTEVESLVEELKGEEVLIRGWVQTIRAVGKNTAFLVLRSLGYTVQCVVAVAPELVSRQMVKFAAGLNKESVVDVQGVVTVPFLPIKSTTQEVEVQVRKIFCISKAVPNLPFNIEDAARSEKEIKEAKLAGETLVSVGQDIRLNNRVLDLRTPANLRISDIKSQISIVRDYDFGLTIHRAFAIIAISWSFPTKAFHFDWIEMLVLFLSSEGFVMIHTPKIIASSSEGGSTVFEVNYLGQRACLAQSPQLHTQMTICAGLRRVFESGAVCRAEDSYTRRHLCQFAGLDVEMEIKEHYFEYLRKTLKLTFQEGVQMLKEAGIEVDPLGDLNTESERKLGQLVLEKFSSTIVVKLVPDFVLLDLGEEIISGGQRIHDPDFLTARAEASGIDVKKISAYIDAFRYGAPPHGGFGAGLERLVMLFCALNNIRKTSLYPRDPRRLVP</sequence>
<comment type="caution">
    <text evidence="1">The sequence shown here is derived from an EMBL/GenBank/DDBJ whole genome shotgun (WGS) entry which is preliminary data.</text>
</comment>
<evidence type="ECO:0000313" key="2">
    <source>
        <dbReference type="Proteomes" id="UP001234297"/>
    </source>
</evidence>
<evidence type="ECO:0000313" key="1">
    <source>
        <dbReference type="EMBL" id="KAJ8616881.1"/>
    </source>
</evidence>